<accession>A0A8J6HIQ7</accession>
<evidence type="ECO:0000259" key="1">
    <source>
        <dbReference type="PROSITE" id="PS50835"/>
    </source>
</evidence>
<feature type="domain" description="Ig-like" evidence="1">
    <location>
        <begin position="92"/>
        <end position="190"/>
    </location>
</feature>
<sequence>MFCFADDAVQKMDTYSASISFDVRGRPFNKALHWSDPKVFGPRAYFVTVSKPAALTLDGVSLDDEGIYRCRVDFRTTPTRNFAINLTVIVPPHNLLLYDNSGRDISGVVGPLEEGSDLILTCEVRGGRPSPTVSWFMNDRLVEGQVKSIGDSLMVNRLAVKAVRREHLNSSYKCQASNTKLMMPAEKTVRLELLLRPLSVVIPHKPRQMVADQDYTIQCEVTGSRPKAVVSWTRDNRVFRRGKVREEGNETIVISSVTFAPVPEDDGTFLKCLGDNPNLPGFSQEDSFKLNVVCEYPARPRMIKECLLISNRTINLGVIGILERRLKFTS</sequence>
<name>A0A8J6HIQ7_TENMO</name>
<evidence type="ECO:0000313" key="3">
    <source>
        <dbReference type="Proteomes" id="UP000719412"/>
    </source>
</evidence>
<comment type="caution">
    <text evidence="2">The sequence shown here is derived from an EMBL/GenBank/DDBJ whole genome shotgun (WGS) entry which is preliminary data.</text>
</comment>
<feature type="domain" description="Ig-like" evidence="1">
    <location>
        <begin position="197"/>
        <end position="289"/>
    </location>
</feature>
<dbReference type="PROSITE" id="PS50835">
    <property type="entry name" value="IG_LIKE"/>
    <property type="match status" value="3"/>
</dbReference>
<feature type="domain" description="Ig-like" evidence="1">
    <location>
        <begin position="1"/>
        <end position="87"/>
    </location>
</feature>
<evidence type="ECO:0000313" key="2">
    <source>
        <dbReference type="EMBL" id="KAH0815596.1"/>
    </source>
</evidence>
<dbReference type="SUPFAM" id="SSF48726">
    <property type="entry name" value="Immunoglobulin"/>
    <property type="match status" value="3"/>
</dbReference>
<dbReference type="InterPro" id="IPR013151">
    <property type="entry name" value="Immunoglobulin_dom"/>
</dbReference>
<organism evidence="2 3">
    <name type="scientific">Tenebrio molitor</name>
    <name type="common">Yellow mealworm beetle</name>
    <dbReference type="NCBI Taxonomy" id="7067"/>
    <lineage>
        <taxon>Eukaryota</taxon>
        <taxon>Metazoa</taxon>
        <taxon>Ecdysozoa</taxon>
        <taxon>Arthropoda</taxon>
        <taxon>Hexapoda</taxon>
        <taxon>Insecta</taxon>
        <taxon>Pterygota</taxon>
        <taxon>Neoptera</taxon>
        <taxon>Endopterygota</taxon>
        <taxon>Coleoptera</taxon>
        <taxon>Polyphaga</taxon>
        <taxon>Cucujiformia</taxon>
        <taxon>Tenebrionidae</taxon>
        <taxon>Tenebrio</taxon>
    </lineage>
</organism>
<dbReference type="AlphaFoldDB" id="A0A8J6HIQ7"/>
<dbReference type="Pfam" id="PF00047">
    <property type="entry name" value="ig"/>
    <property type="match status" value="1"/>
</dbReference>
<dbReference type="CDD" id="cd00096">
    <property type="entry name" value="Ig"/>
    <property type="match status" value="1"/>
</dbReference>
<dbReference type="Pfam" id="PF13927">
    <property type="entry name" value="Ig_3"/>
    <property type="match status" value="1"/>
</dbReference>
<dbReference type="PANTHER" id="PTHR23278">
    <property type="entry name" value="SIDESTEP PROTEIN"/>
    <property type="match status" value="1"/>
</dbReference>
<gene>
    <name evidence="2" type="ORF">GEV33_007195</name>
</gene>
<dbReference type="PANTHER" id="PTHR23278:SF26">
    <property type="entry name" value="SIDESTEP III, ISOFORM O"/>
    <property type="match status" value="1"/>
</dbReference>
<dbReference type="SMART" id="SM00409">
    <property type="entry name" value="IG"/>
    <property type="match status" value="3"/>
</dbReference>
<keyword evidence="3" id="KW-1185">Reference proteome</keyword>
<dbReference type="InterPro" id="IPR013783">
    <property type="entry name" value="Ig-like_fold"/>
</dbReference>
<dbReference type="EMBL" id="JABDTM020022883">
    <property type="protein sequence ID" value="KAH0815596.1"/>
    <property type="molecule type" value="Genomic_DNA"/>
</dbReference>
<dbReference type="InterPro" id="IPR003598">
    <property type="entry name" value="Ig_sub2"/>
</dbReference>
<reference evidence="2" key="2">
    <citation type="submission" date="2021-08" db="EMBL/GenBank/DDBJ databases">
        <authorList>
            <person name="Eriksson T."/>
        </authorList>
    </citation>
    <scope>NUCLEOTIDE SEQUENCE</scope>
    <source>
        <strain evidence="2">Stoneville</strain>
        <tissue evidence="2">Whole head</tissue>
    </source>
</reference>
<dbReference type="SMART" id="SM00408">
    <property type="entry name" value="IGc2"/>
    <property type="match status" value="2"/>
</dbReference>
<dbReference type="InterPro" id="IPR036179">
    <property type="entry name" value="Ig-like_dom_sf"/>
</dbReference>
<dbReference type="Proteomes" id="UP000719412">
    <property type="component" value="Unassembled WGS sequence"/>
</dbReference>
<dbReference type="Gene3D" id="2.60.40.10">
    <property type="entry name" value="Immunoglobulins"/>
    <property type="match status" value="3"/>
</dbReference>
<reference evidence="2" key="1">
    <citation type="journal article" date="2020" name="J Insects Food Feed">
        <title>The yellow mealworm (Tenebrio molitor) genome: a resource for the emerging insects as food and feed industry.</title>
        <authorList>
            <person name="Eriksson T."/>
            <person name="Andere A."/>
            <person name="Kelstrup H."/>
            <person name="Emery V."/>
            <person name="Picard C."/>
        </authorList>
    </citation>
    <scope>NUCLEOTIDE SEQUENCE</scope>
    <source>
        <strain evidence="2">Stoneville</strain>
        <tissue evidence="2">Whole head</tissue>
    </source>
</reference>
<dbReference type="InterPro" id="IPR007110">
    <property type="entry name" value="Ig-like_dom"/>
</dbReference>
<protein>
    <recommendedName>
        <fullName evidence="1">Ig-like domain-containing protein</fullName>
    </recommendedName>
</protein>
<proteinExistence type="predicted"/>
<dbReference type="InterPro" id="IPR003599">
    <property type="entry name" value="Ig_sub"/>
</dbReference>